<accession>A0A4R0KFN9</accession>
<comment type="caution">
    <text evidence="2">The sequence shown here is derived from an EMBL/GenBank/DDBJ whole genome shotgun (WGS) entry which is preliminary data.</text>
</comment>
<name>A0A4R0KFN9_9ACTN</name>
<feature type="domain" description="Aminoglycoside phosphotransferase" evidence="1">
    <location>
        <begin position="30"/>
        <end position="260"/>
    </location>
</feature>
<dbReference type="InterPro" id="IPR011009">
    <property type="entry name" value="Kinase-like_dom_sf"/>
</dbReference>
<dbReference type="AlphaFoldDB" id="A0A4R0KFN9"/>
<dbReference type="RefSeq" id="WP_131360788.1">
    <property type="nucleotide sequence ID" value="NZ_SJKB01000008.1"/>
</dbReference>
<proteinExistence type="predicted"/>
<dbReference type="Gene3D" id="3.90.1200.10">
    <property type="match status" value="1"/>
</dbReference>
<dbReference type="Proteomes" id="UP000291144">
    <property type="component" value="Unassembled WGS sequence"/>
</dbReference>
<dbReference type="GO" id="GO:0016740">
    <property type="term" value="F:transferase activity"/>
    <property type="evidence" value="ECO:0007669"/>
    <property type="project" value="UniProtKB-KW"/>
</dbReference>
<dbReference type="InterPro" id="IPR051678">
    <property type="entry name" value="AGP_Transferase"/>
</dbReference>
<evidence type="ECO:0000313" key="2">
    <source>
        <dbReference type="EMBL" id="TCC58650.1"/>
    </source>
</evidence>
<protein>
    <submittedName>
        <fullName evidence="2">Aminoglycoside phosphotransferase family protein</fullName>
    </submittedName>
</protein>
<dbReference type="OrthoDB" id="3806873at2"/>
<reference evidence="2 3" key="1">
    <citation type="submission" date="2019-02" db="EMBL/GenBank/DDBJ databases">
        <title>Kribbella capetownensis sp. nov. and Kribbella speibonae sp. nov., isolated from soil.</title>
        <authorList>
            <person name="Curtis S.M."/>
            <person name="Norton I."/>
            <person name="Everest G.J."/>
            <person name="Meyers P.R."/>
        </authorList>
    </citation>
    <scope>NUCLEOTIDE SEQUENCE [LARGE SCALE GENOMIC DNA]</scope>
    <source>
        <strain evidence="2 3">NRRL B-24813</strain>
    </source>
</reference>
<dbReference type="PANTHER" id="PTHR21310">
    <property type="entry name" value="AMINOGLYCOSIDE PHOSPHOTRANSFERASE-RELATED-RELATED"/>
    <property type="match status" value="1"/>
</dbReference>
<evidence type="ECO:0000259" key="1">
    <source>
        <dbReference type="Pfam" id="PF01636"/>
    </source>
</evidence>
<organism evidence="2 3">
    <name type="scientific">Kribbella pittospori</name>
    <dbReference type="NCBI Taxonomy" id="722689"/>
    <lineage>
        <taxon>Bacteria</taxon>
        <taxon>Bacillati</taxon>
        <taxon>Actinomycetota</taxon>
        <taxon>Actinomycetes</taxon>
        <taxon>Propionibacteriales</taxon>
        <taxon>Kribbellaceae</taxon>
        <taxon>Kribbella</taxon>
    </lineage>
</organism>
<dbReference type="InterPro" id="IPR002575">
    <property type="entry name" value="Aminoglycoside_PTrfase"/>
</dbReference>
<sequence>MPAESAAALPEVARRLVRATFGERATEPVPLASGAWSQAFALAVDGAEVVLRIGAYGTDFAKDEVVAGLAGSGLPVPAVVARGMVEGWHYAISARAHGIGFDDLSAGDVAQALPRLLAAIDDIGRIDLAGTTGYGIWAADRRAPYRSWVDALLAIGTETARVPGWRAALAGSEIGLEPVEAGLAAIGTLAPYLPAERRMIHGDLLSGNVLVAGGNVSAVLDWGNAMYGDSLYDAAWLIYWWPWYPDWRPIDINAALLAHWRANGPLPINLRERLHAYLIHIGLDAIAYCTFQRRWDEVRTNAETVVALTKRAPGEIGLE</sequence>
<keyword evidence="3" id="KW-1185">Reference proteome</keyword>
<evidence type="ECO:0000313" key="3">
    <source>
        <dbReference type="Proteomes" id="UP000291144"/>
    </source>
</evidence>
<dbReference type="Gene3D" id="3.30.200.150">
    <property type="match status" value="1"/>
</dbReference>
<gene>
    <name evidence="2" type="ORF">E0H73_25350</name>
</gene>
<dbReference type="EMBL" id="SJKB01000008">
    <property type="protein sequence ID" value="TCC58650.1"/>
    <property type="molecule type" value="Genomic_DNA"/>
</dbReference>
<keyword evidence="2" id="KW-0808">Transferase</keyword>
<dbReference type="Pfam" id="PF01636">
    <property type="entry name" value="APH"/>
    <property type="match status" value="1"/>
</dbReference>
<dbReference type="SUPFAM" id="SSF56112">
    <property type="entry name" value="Protein kinase-like (PK-like)"/>
    <property type="match status" value="1"/>
</dbReference>